<dbReference type="AlphaFoldDB" id="A0A4R3K6Q9"/>
<reference evidence="2 3" key="1">
    <citation type="submission" date="2019-03" db="EMBL/GenBank/DDBJ databases">
        <title>Genomic Encyclopedia of Type Strains, Phase IV (KMG-IV): sequencing the most valuable type-strain genomes for metagenomic binning, comparative biology and taxonomic classification.</title>
        <authorList>
            <person name="Goeker M."/>
        </authorList>
    </citation>
    <scope>NUCLEOTIDE SEQUENCE [LARGE SCALE GENOMIC DNA]</scope>
    <source>
        <strain evidence="2 3">DSM 20467</strain>
    </source>
</reference>
<proteinExistence type="predicted"/>
<keyword evidence="1" id="KW-1133">Transmembrane helix</keyword>
<feature type="transmembrane region" description="Helical" evidence="1">
    <location>
        <begin position="113"/>
        <end position="132"/>
    </location>
</feature>
<dbReference type="PANTHER" id="PTHR36111:SF2">
    <property type="entry name" value="INNER MEMBRANE PROTEIN"/>
    <property type="match status" value="1"/>
</dbReference>
<protein>
    <recommendedName>
        <fullName evidence="4">Membrane protein YdfK</fullName>
    </recommendedName>
</protein>
<dbReference type="Pfam" id="PF04474">
    <property type="entry name" value="DUF554"/>
    <property type="match status" value="1"/>
</dbReference>
<feature type="transmembrane region" description="Helical" evidence="1">
    <location>
        <begin position="34"/>
        <end position="52"/>
    </location>
</feature>
<gene>
    <name evidence="2" type="ORF">EDC37_11073</name>
</gene>
<organism evidence="2 3">
    <name type="scientific">Pectinatus cerevisiiphilus</name>
    <dbReference type="NCBI Taxonomy" id="86956"/>
    <lineage>
        <taxon>Bacteria</taxon>
        <taxon>Bacillati</taxon>
        <taxon>Bacillota</taxon>
        <taxon>Negativicutes</taxon>
        <taxon>Selenomonadales</taxon>
        <taxon>Selenomonadaceae</taxon>
        <taxon>Pectinatus</taxon>
    </lineage>
</organism>
<sequence>MKALGVATLFIGLSGALAKLLIIENDRLQTTGLMLMVFSLVLGTIVGELIDIEKLLASMGDRLKKLLHIKQNNNFAESFVTVTIVVCVGAMAIIGSLEDGIHNDSTILFTKSILDGVIVMIFASTMGVGAVFSAVPLFFYQAGLSLAAVSIAPYLSNNMLDGLSAVGSVLIFIVGINLIFGKRMHIRVGNMLPSVLIPIIYYALNV</sequence>
<name>A0A4R3K6Q9_9FIRM</name>
<dbReference type="Proteomes" id="UP000295188">
    <property type="component" value="Unassembled WGS sequence"/>
</dbReference>
<feature type="transmembrane region" description="Helical" evidence="1">
    <location>
        <begin position="188"/>
        <end position="204"/>
    </location>
</feature>
<evidence type="ECO:0000313" key="3">
    <source>
        <dbReference type="Proteomes" id="UP000295188"/>
    </source>
</evidence>
<keyword evidence="3" id="KW-1185">Reference proteome</keyword>
<comment type="caution">
    <text evidence="2">The sequence shown here is derived from an EMBL/GenBank/DDBJ whole genome shotgun (WGS) entry which is preliminary data.</text>
</comment>
<dbReference type="PANTHER" id="PTHR36111">
    <property type="entry name" value="INNER MEMBRANE PROTEIN-RELATED"/>
    <property type="match status" value="1"/>
</dbReference>
<evidence type="ECO:0000313" key="2">
    <source>
        <dbReference type="EMBL" id="TCS78438.1"/>
    </source>
</evidence>
<feature type="transmembrane region" description="Helical" evidence="1">
    <location>
        <begin position="162"/>
        <end position="181"/>
    </location>
</feature>
<feature type="transmembrane region" description="Helical" evidence="1">
    <location>
        <begin position="73"/>
        <end position="93"/>
    </location>
</feature>
<keyword evidence="1" id="KW-0812">Transmembrane</keyword>
<dbReference type="InterPro" id="IPR007563">
    <property type="entry name" value="DUF554"/>
</dbReference>
<accession>A0A4R3K6Q9</accession>
<evidence type="ECO:0000256" key="1">
    <source>
        <dbReference type="SAM" id="Phobius"/>
    </source>
</evidence>
<keyword evidence="1" id="KW-0472">Membrane</keyword>
<evidence type="ECO:0008006" key="4">
    <source>
        <dbReference type="Google" id="ProtNLM"/>
    </source>
</evidence>
<dbReference type="EMBL" id="SMAA01000010">
    <property type="protein sequence ID" value="TCS78438.1"/>
    <property type="molecule type" value="Genomic_DNA"/>
</dbReference>